<dbReference type="GO" id="GO:0005829">
    <property type="term" value="C:cytosol"/>
    <property type="evidence" value="ECO:0007669"/>
    <property type="project" value="TreeGrafter"/>
</dbReference>
<dbReference type="PANTHER" id="PTHR11458">
    <property type="entry name" value="DELTA-AMINOLEVULINIC ACID DEHYDRATASE"/>
    <property type="match status" value="1"/>
</dbReference>
<dbReference type="EMBL" id="AP019695">
    <property type="protein sequence ID" value="BBK21159.1"/>
    <property type="molecule type" value="Genomic_DNA"/>
</dbReference>
<feature type="binding site" evidence="15">
    <location>
        <position position="231"/>
    </location>
    <ligand>
        <name>Mg(2+)</name>
        <dbReference type="ChEBI" id="CHEBI:18420"/>
    </ligand>
</feature>
<evidence type="ECO:0000256" key="12">
    <source>
        <dbReference type="PIRSR" id="PIRSR001415-1"/>
    </source>
</evidence>
<dbReference type="NCBIfam" id="NF006762">
    <property type="entry name" value="PRK09283.1"/>
    <property type="match status" value="1"/>
</dbReference>
<evidence type="ECO:0000256" key="15">
    <source>
        <dbReference type="PIRSR" id="PIRSR001415-5"/>
    </source>
</evidence>
<dbReference type="GO" id="GO:0008270">
    <property type="term" value="F:zinc ion binding"/>
    <property type="evidence" value="ECO:0007669"/>
    <property type="project" value="TreeGrafter"/>
</dbReference>
<feature type="binding site" evidence="13">
    <location>
        <position position="215"/>
    </location>
    <ligand>
        <name>5-aminolevulinate</name>
        <dbReference type="ChEBI" id="CHEBI:356416"/>
        <label>1</label>
    </ligand>
</feature>
<evidence type="ECO:0000256" key="1">
    <source>
        <dbReference type="ARBA" id="ARBA00001947"/>
    </source>
</evidence>
<dbReference type="RefSeq" id="WP_118276679.1">
    <property type="nucleotide sequence ID" value="NZ_AP019695.1"/>
</dbReference>
<dbReference type="EC" id="4.2.1.24" evidence="5 16"/>
<evidence type="ECO:0000256" key="10">
    <source>
        <dbReference type="ARBA" id="ARBA00025628"/>
    </source>
</evidence>
<sequence>MFYRGRRLRKNHVIRGLMREHALSAQDLIYPLFLMEGLSGKQEVSSMPGVYQYGLDALEEVVKELKEAGIRAVILFGIPQHKDCMGTSAYHEHGIVQEGIKKLKELDEELYLIGDVCMCEYTDHGHCGILNEQGVVQNDVTLEYLNKIALSYAEAGIDMIAPSDMMDGHIASLRNALDEHGYYDLPIMGYSAKYASNYYGPFREAAHSAPGFGDRKSYQMDYGNGKEALREIEADIQEGADIIMIKPALAYMDVIKEASQRFDYPICAYNVSGEYSMLKLAVKNGLMKEEVIYETLLSLKRAGADLIITYFALEIAKKL</sequence>
<evidence type="ECO:0000313" key="19">
    <source>
        <dbReference type="Proteomes" id="UP000464754"/>
    </source>
</evidence>
<dbReference type="Proteomes" id="UP000464754">
    <property type="component" value="Chromosome"/>
</dbReference>
<dbReference type="GO" id="GO:0006782">
    <property type="term" value="P:protoporphyrinogen IX biosynthetic process"/>
    <property type="evidence" value="ECO:0007669"/>
    <property type="project" value="UniProtKB-UniPathway"/>
</dbReference>
<dbReference type="InterPro" id="IPR013785">
    <property type="entry name" value="Aldolase_TIM"/>
</dbReference>
<comment type="similarity">
    <text evidence="3 17">Belongs to the ALAD family.</text>
</comment>
<evidence type="ECO:0000256" key="17">
    <source>
        <dbReference type="RuleBase" id="RU004161"/>
    </source>
</evidence>
<evidence type="ECO:0000256" key="13">
    <source>
        <dbReference type="PIRSR" id="PIRSR001415-2"/>
    </source>
</evidence>
<dbReference type="PIRSF" id="PIRSF001415">
    <property type="entry name" value="Porphbilin_synth"/>
    <property type="match status" value="1"/>
</dbReference>
<evidence type="ECO:0000256" key="14">
    <source>
        <dbReference type="PIRSR" id="PIRSR001415-3"/>
    </source>
</evidence>
<protein>
    <recommendedName>
        <fullName evidence="6 16">Delta-aminolevulinic acid dehydratase</fullName>
        <ecNumber evidence="5 16">4.2.1.24</ecNumber>
    </recommendedName>
</protein>
<dbReference type="InterPro" id="IPR001731">
    <property type="entry name" value="ALAD"/>
</dbReference>
<evidence type="ECO:0000256" key="9">
    <source>
        <dbReference type="ARBA" id="ARBA00023244"/>
    </source>
</evidence>
<keyword evidence="15" id="KW-0460">Magnesium</keyword>
<comment type="subunit">
    <text evidence="4 16">Homooctamer.</text>
</comment>
<dbReference type="GO" id="GO:0004655">
    <property type="term" value="F:porphobilinogen synthase activity"/>
    <property type="evidence" value="ECO:0007669"/>
    <property type="project" value="UniProtKB-EC"/>
</dbReference>
<feature type="binding site" evidence="14">
    <location>
        <position position="117"/>
    </location>
    <ligand>
        <name>Zn(2+)</name>
        <dbReference type="ChEBI" id="CHEBI:29105"/>
        <note>catalytic</note>
    </ligand>
</feature>
<evidence type="ECO:0000256" key="11">
    <source>
        <dbReference type="ARBA" id="ARBA00047651"/>
    </source>
</evidence>
<dbReference type="Pfam" id="PF00490">
    <property type="entry name" value="ALAD"/>
    <property type="match status" value="1"/>
</dbReference>
<evidence type="ECO:0000256" key="7">
    <source>
        <dbReference type="ARBA" id="ARBA00023133"/>
    </source>
</evidence>
<feature type="binding site" evidence="14">
    <location>
        <position position="119"/>
    </location>
    <ligand>
        <name>Zn(2+)</name>
        <dbReference type="ChEBI" id="CHEBI:29105"/>
        <note>catalytic</note>
    </ligand>
</feature>
<dbReference type="PRINTS" id="PR00144">
    <property type="entry name" value="DALDHYDRTASE"/>
</dbReference>
<comment type="cofactor">
    <cofactor evidence="1">
        <name>Zn(2+)</name>
        <dbReference type="ChEBI" id="CHEBI:29105"/>
    </cofactor>
</comment>
<comment type="pathway">
    <text evidence="2">Porphyrin-containing compound metabolism; protoporphyrin-IX biosynthesis; coproporphyrinogen-III from 5-aminolevulinate: step 1/4.</text>
</comment>
<keyword evidence="9 16" id="KW-0627">Porphyrin biosynthesis</keyword>
<evidence type="ECO:0000256" key="6">
    <source>
        <dbReference type="ARBA" id="ARBA00020771"/>
    </source>
</evidence>
<keyword evidence="14" id="KW-0862">Zinc</keyword>
<dbReference type="CDD" id="cd00384">
    <property type="entry name" value="ALAD_PBGS"/>
    <property type="match status" value="1"/>
</dbReference>
<dbReference type="KEGG" id="aarg:Aargi30884_00620"/>
<dbReference type="SUPFAM" id="SSF51569">
    <property type="entry name" value="Aldolase"/>
    <property type="match status" value="1"/>
</dbReference>
<dbReference type="InterPro" id="IPR030656">
    <property type="entry name" value="ALAD_AS"/>
</dbReference>
<dbReference type="UniPathway" id="UPA00251">
    <property type="reaction ID" value="UER00318"/>
</dbReference>
<name>A0A6N4TEK4_9FIRM</name>
<dbReference type="SMART" id="SM01004">
    <property type="entry name" value="ALAD"/>
    <property type="match status" value="1"/>
</dbReference>
<feature type="active site" description="Schiff-base intermediate with substrate" evidence="12">
    <location>
        <position position="246"/>
    </location>
</feature>
<feature type="binding site" evidence="13">
    <location>
        <position position="310"/>
    </location>
    <ligand>
        <name>5-aminolevulinate</name>
        <dbReference type="ChEBI" id="CHEBI:356416"/>
        <label>2</label>
    </ligand>
</feature>
<keyword evidence="7" id="KW-0350">Heme biosynthesis</keyword>
<gene>
    <name evidence="18" type="primary">hemB</name>
    <name evidence="18" type="ORF">Aargi30884_00620</name>
</gene>
<evidence type="ECO:0000256" key="16">
    <source>
        <dbReference type="RuleBase" id="RU000515"/>
    </source>
</evidence>
<evidence type="ECO:0000256" key="2">
    <source>
        <dbReference type="ARBA" id="ARBA00004694"/>
    </source>
</evidence>
<keyword evidence="14" id="KW-0479">Metal-binding</keyword>
<feature type="active site" description="Schiff-base intermediate with substrate" evidence="12">
    <location>
        <position position="193"/>
    </location>
</feature>
<dbReference type="Gene3D" id="3.20.20.70">
    <property type="entry name" value="Aldolase class I"/>
    <property type="match status" value="1"/>
</dbReference>
<evidence type="ECO:0000256" key="8">
    <source>
        <dbReference type="ARBA" id="ARBA00023239"/>
    </source>
</evidence>
<proteinExistence type="inferred from homology"/>
<comment type="catalytic activity">
    <reaction evidence="11 16">
        <text>2 5-aminolevulinate = porphobilinogen + 2 H2O + H(+)</text>
        <dbReference type="Rhea" id="RHEA:24064"/>
        <dbReference type="ChEBI" id="CHEBI:15377"/>
        <dbReference type="ChEBI" id="CHEBI:15378"/>
        <dbReference type="ChEBI" id="CHEBI:58126"/>
        <dbReference type="ChEBI" id="CHEBI:356416"/>
        <dbReference type="EC" id="4.2.1.24"/>
    </reaction>
</comment>
<keyword evidence="19" id="KW-1185">Reference proteome</keyword>
<comment type="function">
    <text evidence="10">Catalyzes an early step in the biosynthesis of tetrapyrroles. Binds two molecules of 5-aminolevulinate per subunit, each at a distinct site, and catalyzes their condensation to form porphobilinogen.</text>
</comment>
<feature type="binding site" evidence="13">
    <location>
        <position position="203"/>
    </location>
    <ligand>
        <name>5-aminolevulinate</name>
        <dbReference type="ChEBI" id="CHEBI:356416"/>
        <label>1</label>
    </ligand>
</feature>
<evidence type="ECO:0000256" key="5">
    <source>
        <dbReference type="ARBA" id="ARBA00012053"/>
    </source>
</evidence>
<dbReference type="PANTHER" id="PTHR11458:SF0">
    <property type="entry name" value="DELTA-AMINOLEVULINIC ACID DEHYDRATASE"/>
    <property type="match status" value="1"/>
</dbReference>
<keyword evidence="8 16" id="KW-0456">Lyase</keyword>
<dbReference type="FunFam" id="3.20.20.70:FF:000019">
    <property type="entry name" value="Delta-aminolevulinic acid dehydratase"/>
    <property type="match status" value="1"/>
</dbReference>
<reference evidence="19" key="1">
    <citation type="submission" date="2019-05" db="EMBL/GenBank/DDBJ databases">
        <title>Complete genome sequencing of Absiella argi strain JCM 30884.</title>
        <authorList>
            <person name="Sakamoto M."/>
            <person name="Murakami T."/>
            <person name="Mori H."/>
        </authorList>
    </citation>
    <scope>NUCLEOTIDE SEQUENCE [LARGE SCALE GENOMIC DNA]</scope>
    <source>
        <strain evidence="19">JCM 30884</strain>
    </source>
</reference>
<evidence type="ECO:0000256" key="3">
    <source>
        <dbReference type="ARBA" id="ARBA00008055"/>
    </source>
</evidence>
<evidence type="ECO:0000256" key="4">
    <source>
        <dbReference type="ARBA" id="ARBA00011823"/>
    </source>
</evidence>
<feature type="binding site" evidence="13">
    <location>
        <position position="272"/>
    </location>
    <ligand>
        <name>5-aminolevulinate</name>
        <dbReference type="ChEBI" id="CHEBI:356416"/>
        <label>2</label>
    </ligand>
</feature>
<dbReference type="AlphaFoldDB" id="A0A6N4TEK4"/>
<dbReference type="PROSITE" id="PS00169">
    <property type="entry name" value="D_ALA_DEHYDRATASE"/>
    <property type="match status" value="1"/>
</dbReference>
<accession>A0A6N4TEK4</accession>
<organism evidence="18 19">
    <name type="scientific">Amedibacterium intestinale</name>
    <dbReference type="NCBI Taxonomy" id="2583452"/>
    <lineage>
        <taxon>Bacteria</taxon>
        <taxon>Bacillati</taxon>
        <taxon>Bacillota</taxon>
        <taxon>Erysipelotrichia</taxon>
        <taxon>Erysipelotrichales</taxon>
        <taxon>Erysipelotrichaceae</taxon>
        <taxon>Amedibacterium</taxon>
    </lineage>
</organism>
<feature type="binding site" evidence="14">
    <location>
        <position position="127"/>
    </location>
    <ligand>
        <name>Zn(2+)</name>
        <dbReference type="ChEBI" id="CHEBI:29105"/>
        <note>catalytic</note>
    </ligand>
</feature>
<evidence type="ECO:0000313" key="18">
    <source>
        <dbReference type="EMBL" id="BBK21159.1"/>
    </source>
</evidence>